<sequence length="119" mass="13124">MTQQRPNPYITEAERLAAAEQLRAQGARGEIDPDLAAYFLARLEDLKSPLIRFAPLGSGESPFLTPDERTRLAAEIRRELSAGTLSADSRRAQLLPAIENVPGVPFVWRSDIKDANDHG</sequence>
<name>A0A1J5QZX0_9ZZZZ</name>
<dbReference type="AlphaFoldDB" id="A0A1J5QZX0"/>
<reference evidence="1" key="1">
    <citation type="submission" date="2016-10" db="EMBL/GenBank/DDBJ databases">
        <title>Sequence of Gallionella enrichment culture.</title>
        <authorList>
            <person name="Poehlein A."/>
            <person name="Muehling M."/>
            <person name="Daniel R."/>
        </authorList>
    </citation>
    <scope>NUCLEOTIDE SEQUENCE</scope>
</reference>
<comment type="caution">
    <text evidence="1">The sequence shown here is derived from an EMBL/GenBank/DDBJ whole genome shotgun (WGS) entry which is preliminary data.</text>
</comment>
<evidence type="ECO:0000313" key="1">
    <source>
        <dbReference type="EMBL" id="OIQ81453.1"/>
    </source>
</evidence>
<proteinExistence type="predicted"/>
<dbReference type="EMBL" id="MLJW01000923">
    <property type="protein sequence ID" value="OIQ81453.1"/>
    <property type="molecule type" value="Genomic_DNA"/>
</dbReference>
<protein>
    <submittedName>
        <fullName evidence="1">Uncharacterized protein</fullName>
    </submittedName>
</protein>
<accession>A0A1J5QZX0</accession>
<gene>
    <name evidence="1" type="ORF">GALL_367820</name>
</gene>
<organism evidence="1">
    <name type="scientific">mine drainage metagenome</name>
    <dbReference type="NCBI Taxonomy" id="410659"/>
    <lineage>
        <taxon>unclassified sequences</taxon>
        <taxon>metagenomes</taxon>
        <taxon>ecological metagenomes</taxon>
    </lineage>
</organism>